<feature type="compositionally biased region" description="Basic and acidic residues" evidence="1">
    <location>
        <begin position="160"/>
        <end position="169"/>
    </location>
</feature>
<dbReference type="OrthoDB" id="10587106at2759"/>
<feature type="chain" id="PRO_5004824491" evidence="2">
    <location>
        <begin position="20"/>
        <end position="259"/>
    </location>
</feature>
<dbReference type="GeneID" id="19973903"/>
<evidence type="ECO:0000313" key="3">
    <source>
        <dbReference type="EMBL" id="ETN38529.1"/>
    </source>
</evidence>
<gene>
    <name evidence="3" type="ORF">HMPREF1541_06564</name>
</gene>
<dbReference type="RefSeq" id="XP_008719118.1">
    <property type="nucleotide sequence ID" value="XM_008720896.1"/>
</dbReference>
<dbReference type="Proteomes" id="UP000030752">
    <property type="component" value="Unassembled WGS sequence"/>
</dbReference>
<name>W2RS42_CYPE1</name>
<reference evidence="3 4" key="1">
    <citation type="submission" date="2013-03" db="EMBL/GenBank/DDBJ databases">
        <title>The Genome Sequence of Phialophora europaea CBS 101466.</title>
        <authorList>
            <consortium name="The Broad Institute Genomics Platform"/>
            <person name="Cuomo C."/>
            <person name="de Hoog S."/>
            <person name="Gorbushina A."/>
            <person name="Walker B."/>
            <person name="Young S.K."/>
            <person name="Zeng Q."/>
            <person name="Gargeya S."/>
            <person name="Fitzgerald M."/>
            <person name="Haas B."/>
            <person name="Abouelleil A."/>
            <person name="Allen A.W."/>
            <person name="Alvarado L."/>
            <person name="Arachchi H.M."/>
            <person name="Berlin A.M."/>
            <person name="Chapman S.B."/>
            <person name="Gainer-Dewar J."/>
            <person name="Goldberg J."/>
            <person name="Griggs A."/>
            <person name="Gujja S."/>
            <person name="Hansen M."/>
            <person name="Howarth C."/>
            <person name="Imamovic A."/>
            <person name="Ireland A."/>
            <person name="Larimer J."/>
            <person name="McCowan C."/>
            <person name="Murphy C."/>
            <person name="Pearson M."/>
            <person name="Poon T.W."/>
            <person name="Priest M."/>
            <person name="Roberts A."/>
            <person name="Saif S."/>
            <person name="Shea T."/>
            <person name="Sisk P."/>
            <person name="Sykes S."/>
            <person name="Wortman J."/>
            <person name="Nusbaum C."/>
            <person name="Birren B."/>
        </authorList>
    </citation>
    <scope>NUCLEOTIDE SEQUENCE [LARGE SCALE GENOMIC DNA]</scope>
    <source>
        <strain evidence="3 4">CBS 101466</strain>
    </source>
</reference>
<evidence type="ECO:0000313" key="4">
    <source>
        <dbReference type="Proteomes" id="UP000030752"/>
    </source>
</evidence>
<keyword evidence="4" id="KW-1185">Reference proteome</keyword>
<evidence type="ECO:0000256" key="2">
    <source>
        <dbReference type="SAM" id="SignalP"/>
    </source>
</evidence>
<dbReference type="HOGENOM" id="CLU_1073704_0_0_1"/>
<dbReference type="AlphaFoldDB" id="W2RS42"/>
<keyword evidence="2" id="KW-0732">Signal</keyword>
<feature type="signal peptide" evidence="2">
    <location>
        <begin position="1"/>
        <end position="19"/>
    </location>
</feature>
<organism evidence="3 4">
    <name type="scientific">Cyphellophora europaea (strain CBS 101466)</name>
    <name type="common">Phialophora europaea</name>
    <dbReference type="NCBI Taxonomy" id="1220924"/>
    <lineage>
        <taxon>Eukaryota</taxon>
        <taxon>Fungi</taxon>
        <taxon>Dikarya</taxon>
        <taxon>Ascomycota</taxon>
        <taxon>Pezizomycotina</taxon>
        <taxon>Eurotiomycetes</taxon>
        <taxon>Chaetothyriomycetidae</taxon>
        <taxon>Chaetothyriales</taxon>
        <taxon>Cyphellophoraceae</taxon>
        <taxon>Cyphellophora</taxon>
    </lineage>
</organism>
<sequence>MRTTLLAAAGAAIVSPALAAKSPVPVSYGSNKVLKFTLDKNHDLTSGTVHEEDAGLLPSFAPGHPHFKMPVPNLDLHKPPVFNHEGNCCRPTGQCHAYFKWVIDMLNGNRWDGDDQKRDAMAHLECCMRQFNASCADPPKSDTLRWHDPKLGCSNGGPEPAHEPEAKADADDDAVEADGGRPADESKLDDESETSGLGPIGPLMSPTAIPPKETDNAAAEAVADAKANLDKAAEELRVAEEKAKGAGDAAPPEQEEQGE</sequence>
<dbReference type="InParanoid" id="W2RS42"/>
<dbReference type="EMBL" id="KB822722">
    <property type="protein sequence ID" value="ETN38529.1"/>
    <property type="molecule type" value="Genomic_DNA"/>
</dbReference>
<feature type="region of interest" description="Disordered" evidence="1">
    <location>
        <begin position="236"/>
        <end position="259"/>
    </location>
</feature>
<proteinExistence type="predicted"/>
<evidence type="ECO:0000256" key="1">
    <source>
        <dbReference type="SAM" id="MobiDB-lite"/>
    </source>
</evidence>
<accession>W2RS42</accession>
<dbReference type="VEuPathDB" id="FungiDB:HMPREF1541_06564"/>
<protein>
    <submittedName>
        <fullName evidence="3">Uncharacterized protein</fullName>
    </submittedName>
</protein>
<feature type="region of interest" description="Disordered" evidence="1">
    <location>
        <begin position="146"/>
        <end position="222"/>
    </location>
</feature>
<feature type="compositionally biased region" description="Basic and acidic residues" evidence="1">
    <location>
        <begin position="236"/>
        <end position="245"/>
    </location>
</feature>